<accession>A0ABU5MXP9</accession>
<evidence type="ECO:0000256" key="4">
    <source>
        <dbReference type="SAM" id="SignalP"/>
    </source>
</evidence>
<proteinExistence type="inferred from homology"/>
<feature type="domain" description="Solute-binding protein family 3/N-terminal" evidence="5">
    <location>
        <begin position="25"/>
        <end position="233"/>
    </location>
</feature>
<comment type="caution">
    <text evidence="6">The sequence shown here is derived from an EMBL/GenBank/DDBJ whole genome shotgun (WGS) entry which is preliminary data.</text>
</comment>
<sequence length="324" mass="35141">MKRTTLIKPVAAIMALMAVTTMAEPLKIAYSDWPGWVAWDIAKEKGFFEKHDVEVELLWFEYVASMDAFAAGKADAVCVANGDSVVLNATGARNVMILVNDYSNGNDKIVARSGITDVKALKGKKIGVEIGFLSHALLIKALEDNGMTEKDVELINMPTHQAAQVLASGDVDAIVAWQPHSGMALKASEGSSAVYTTADAPGIIYDTLAVAPGSILKRKADWQKVVAAWYDVIDYMADPANEEEMLKILSARVGLSPAEYKPFLSGTYMMSKDEVLKALKPVSGFESLYGSCDVVNNFFVANKVYEEPVAVKRTIDPSFTKSVK</sequence>
<dbReference type="SUPFAM" id="SSF53850">
    <property type="entry name" value="Periplasmic binding protein-like II"/>
    <property type="match status" value="1"/>
</dbReference>
<comment type="similarity">
    <text evidence="2">Belongs to the bacterial solute-binding protein SsuA/TauA family.</text>
</comment>
<evidence type="ECO:0000256" key="3">
    <source>
        <dbReference type="ARBA" id="ARBA00022729"/>
    </source>
</evidence>
<name>A0ABU5MXP9_9BACT</name>
<evidence type="ECO:0000313" key="7">
    <source>
        <dbReference type="Proteomes" id="UP001290861"/>
    </source>
</evidence>
<feature type="chain" id="PRO_5047220099" evidence="4">
    <location>
        <begin position="24"/>
        <end position="324"/>
    </location>
</feature>
<dbReference type="Gene3D" id="3.40.190.10">
    <property type="entry name" value="Periplasmic binding protein-like II"/>
    <property type="match status" value="2"/>
</dbReference>
<evidence type="ECO:0000256" key="2">
    <source>
        <dbReference type="ARBA" id="ARBA00010742"/>
    </source>
</evidence>
<gene>
    <name evidence="6" type="ORF">P9H32_09945</name>
</gene>
<comment type="subcellular location">
    <subcellularLocation>
        <location evidence="1">Periplasm</location>
    </subcellularLocation>
</comment>
<dbReference type="Proteomes" id="UP001290861">
    <property type="component" value="Unassembled WGS sequence"/>
</dbReference>
<protein>
    <submittedName>
        <fullName evidence="6">ABC transporter substrate-binding protein</fullName>
    </submittedName>
</protein>
<keyword evidence="7" id="KW-1185">Reference proteome</keyword>
<evidence type="ECO:0000259" key="5">
    <source>
        <dbReference type="SMART" id="SM00062"/>
    </source>
</evidence>
<feature type="signal peptide" evidence="4">
    <location>
        <begin position="1"/>
        <end position="23"/>
    </location>
</feature>
<dbReference type="RefSeq" id="WP_322608742.1">
    <property type="nucleotide sequence ID" value="NZ_JARVCO010000010.1"/>
</dbReference>
<reference evidence="6 7" key="1">
    <citation type="journal article" date="2024" name="Appl. Environ. Microbiol.">
        <title>Pontiella agarivorans sp. nov., a novel marine anaerobic bacterium capable of degrading macroalgal polysaccharides and fixing nitrogen.</title>
        <authorList>
            <person name="Liu N."/>
            <person name="Kivenson V."/>
            <person name="Peng X."/>
            <person name="Cui Z."/>
            <person name="Lankiewicz T.S."/>
            <person name="Gosselin K.M."/>
            <person name="English C.J."/>
            <person name="Blair E.M."/>
            <person name="O'Malley M.A."/>
            <person name="Valentine D.L."/>
        </authorList>
    </citation>
    <scope>NUCLEOTIDE SEQUENCE [LARGE SCALE GENOMIC DNA]</scope>
    <source>
        <strain evidence="6 7">NLcol2</strain>
    </source>
</reference>
<dbReference type="PANTHER" id="PTHR30024">
    <property type="entry name" value="ALIPHATIC SULFONATES-BINDING PROTEIN-RELATED"/>
    <property type="match status" value="1"/>
</dbReference>
<dbReference type="InterPro" id="IPR015168">
    <property type="entry name" value="SsuA/THI5"/>
</dbReference>
<dbReference type="PANTHER" id="PTHR30024:SF47">
    <property type="entry name" value="TAURINE-BINDING PERIPLASMIC PROTEIN"/>
    <property type="match status" value="1"/>
</dbReference>
<dbReference type="Pfam" id="PF09084">
    <property type="entry name" value="NMT1"/>
    <property type="match status" value="1"/>
</dbReference>
<dbReference type="InterPro" id="IPR001638">
    <property type="entry name" value="Solute-binding_3/MltF_N"/>
</dbReference>
<evidence type="ECO:0000256" key="1">
    <source>
        <dbReference type="ARBA" id="ARBA00004418"/>
    </source>
</evidence>
<dbReference type="CDD" id="cd13563">
    <property type="entry name" value="PBP2_SsuA_like_6"/>
    <property type="match status" value="1"/>
</dbReference>
<evidence type="ECO:0000313" key="6">
    <source>
        <dbReference type="EMBL" id="MDZ8118949.1"/>
    </source>
</evidence>
<organism evidence="6 7">
    <name type="scientific">Pontiella agarivorans</name>
    <dbReference type="NCBI Taxonomy" id="3038953"/>
    <lineage>
        <taxon>Bacteria</taxon>
        <taxon>Pseudomonadati</taxon>
        <taxon>Kiritimatiellota</taxon>
        <taxon>Kiritimatiellia</taxon>
        <taxon>Kiritimatiellales</taxon>
        <taxon>Pontiellaceae</taxon>
        <taxon>Pontiella</taxon>
    </lineage>
</organism>
<dbReference type="EMBL" id="JARVCO010000010">
    <property type="protein sequence ID" value="MDZ8118949.1"/>
    <property type="molecule type" value="Genomic_DNA"/>
</dbReference>
<dbReference type="SMART" id="SM00062">
    <property type="entry name" value="PBPb"/>
    <property type="match status" value="1"/>
</dbReference>
<keyword evidence="3 4" id="KW-0732">Signal</keyword>